<protein>
    <submittedName>
        <fullName evidence="1">Uncharacterized protein</fullName>
    </submittedName>
</protein>
<dbReference type="EMBL" id="CAJPIZ010032267">
    <property type="protein sequence ID" value="CAG2120242.1"/>
    <property type="molecule type" value="Genomic_DNA"/>
</dbReference>
<sequence length="98" mass="10447">MNTNRSVVAMTESVPEFTIIEKTYELDTKDTVRLLCIRGGQTFMVWVGDEGVTGGPQLADLSLAVGDHSTAVLSATSGDQLSAGLAAKLSKKYNKSRP</sequence>
<dbReference type="Proteomes" id="UP000759131">
    <property type="component" value="Unassembled WGS sequence"/>
</dbReference>
<gene>
    <name evidence="1" type="ORF">OSB1V03_LOCUS20189</name>
</gene>
<name>A0A7R9QHT9_9ACAR</name>
<evidence type="ECO:0000313" key="1">
    <source>
        <dbReference type="EMBL" id="CAD7644742.1"/>
    </source>
</evidence>
<organism evidence="1">
    <name type="scientific">Medioppia subpectinata</name>
    <dbReference type="NCBI Taxonomy" id="1979941"/>
    <lineage>
        <taxon>Eukaryota</taxon>
        <taxon>Metazoa</taxon>
        <taxon>Ecdysozoa</taxon>
        <taxon>Arthropoda</taxon>
        <taxon>Chelicerata</taxon>
        <taxon>Arachnida</taxon>
        <taxon>Acari</taxon>
        <taxon>Acariformes</taxon>
        <taxon>Sarcoptiformes</taxon>
        <taxon>Oribatida</taxon>
        <taxon>Brachypylina</taxon>
        <taxon>Oppioidea</taxon>
        <taxon>Oppiidae</taxon>
        <taxon>Medioppia</taxon>
    </lineage>
</organism>
<evidence type="ECO:0000313" key="2">
    <source>
        <dbReference type="Proteomes" id="UP000759131"/>
    </source>
</evidence>
<reference evidence="1" key="1">
    <citation type="submission" date="2020-11" db="EMBL/GenBank/DDBJ databases">
        <authorList>
            <person name="Tran Van P."/>
        </authorList>
    </citation>
    <scope>NUCLEOTIDE SEQUENCE</scope>
</reference>
<accession>A0A7R9QHT9</accession>
<dbReference type="OrthoDB" id="6532255at2759"/>
<dbReference type="AlphaFoldDB" id="A0A7R9QHT9"/>
<keyword evidence="2" id="KW-1185">Reference proteome</keyword>
<proteinExistence type="predicted"/>
<feature type="non-terminal residue" evidence="1">
    <location>
        <position position="98"/>
    </location>
</feature>
<dbReference type="EMBL" id="OC886842">
    <property type="protein sequence ID" value="CAD7644742.1"/>
    <property type="molecule type" value="Genomic_DNA"/>
</dbReference>